<sequence>MTGYGRLIRIPRHCAYQFGHANFDADCHFRRPATPHYRI</sequence>
<evidence type="ECO:0000313" key="2">
    <source>
        <dbReference type="Proteomes" id="UP000003344"/>
    </source>
</evidence>
<dbReference type="EMBL" id="ACDX02000003">
    <property type="protein sequence ID" value="EFC89298.1"/>
    <property type="molecule type" value="Genomic_DNA"/>
</dbReference>
<gene>
    <name evidence="1" type="ORF">NEIMUCOT_04201</name>
</gene>
<dbReference type="Proteomes" id="UP000003344">
    <property type="component" value="Unassembled WGS sequence"/>
</dbReference>
<protein>
    <submittedName>
        <fullName evidence="1">Uncharacterized protein</fullName>
    </submittedName>
</protein>
<name>D2ZUB3_NEIM2</name>
<accession>D2ZUB3</accession>
<dbReference type="STRING" id="546266.NEIMUCOT_04201"/>
<organism evidence="1 2">
    <name type="scientific">Neisseria mucosa (strain ATCC 25996 / DSM 4631 / NCTC 10774 / M26)</name>
    <dbReference type="NCBI Taxonomy" id="546266"/>
    <lineage>
        <taxon>Bacteria</taxon>
        <taxon>Pseudomonadati</taxon>
        <taxon>Pseudomonadota</taxon>
        <taxon>Betaproteobacteria</taxon>
        <taxon>Neisseriales</taxon>
        <taxon>Neisseriaceae</taxon>
        <taxon>Neisseria</taxon>
    </lineage>
</organism>
<dbReference type="AlphaFoldDB" id="D2ZUB3"/>
<evidence type="ECO:0000313" key="1">
    <source>
        <dbReference type="EMBL" id="EFC89298.1"/>
    </source>
</evidence>
<comment type="caution">
    <text evidence="1">The sequence shown here is derived from an EMBL/GenBank/DDBJ whole genome shotgun (WGS) entry which is preliminary data.</text>
</comment>
<reference evidence="1 2" key="1">
    <citation type="submission" date="2009-10" db="EMBL/GenBank/DDBJ databases">
        <authorList>
            <person name="Weinstock G."/>
            <person name="Sodergren E."/>
            <person name="Clifton S."/>
            <person name="Fulton L."/>
            <person name="Fulton B."/>
            <person name="Courtney L."/>
            <person name="Fronick C."/>
            <person name="Harrison M."/>
            <person name="Strong C."/>
            <person name="Farmer C."/>
            <person name="Delahaunty K."/>
            <person name="Markovic C."/>
            <person name="Hall O."/>
            <person name="Minx P."/>
            <person name="Tomlinson C."/>
            <person name="Mitreva M."/>
            <person name="Nelson J."/>
            <person name="Hou S."/>
            <person name="Wollam A."/>
            <person name="Pepin K.H."/>
            <person name="Johnson M."/>
            <person name="Bhonagiri V."/>
            <person name="Nash W.E."/>
            <person name="Warren W."/>
            <person name="Chinwalla A."/>
            <person name="Mardis E.R."/>
            <person name="Wilson R.K."/>
        </authorList>
    </citation>
    <scope>NUCLEOTIDE SEQUENCE [LARGE SCALE GENOMIC DNA]</scope>
    <source>
        <strain evidence="2">ATCC 25996 / DSM 4631 / NCTC 10774 / M26</strain>
    </source>
</reference>
<proteinExistence type="predicted"/>